<evidence type="ECO:0000256" key="9">
    <source>
        <dbReference type="ARBA" id="ARBA00023128"/>
    </source>
</evidence>
<evidence type="ECO:0000256" key="12">
    <source>
        <dbReference type="ARBA" id="ARBA00053067"/>
    </source>
</evidence>
<keyword evidence="11" id="KW-0066">ATP synthesis</keyword>
<keyword evidence="8 14" id="KW-0406">Ion transport</keyword>
<feature type="signal peptide" evidence="15">
    <location>
        <begin position="1"/>
        <end position="30"/>
    </location>
</feature>
<keyword evidence="7" id="KW-1133">Transmembrane helix</keyword>
<gene>
    <name evidence="16" type="primary">ATP8</name>
</gene>
<dbReference type="GO" id="GO:0031966">
    <property type="term" value="C:mitochondrial membrane"/>
    <property type="evidence" value="ECO:0007669"/>
    <property type="project" value="UniProtKB-SubCell"/>
</dbReference>
<comment type="function">
    <text evidence="12">Subunit 8, of the mitochondrial membrane ATP synthase complex (F(1)F(0) ATP synthase or Complex V) that produces ATP from ADP in the presence of a proton gradient across the membrane which is generated by electron transport complexes of the respiratory chain. ATP synthase complex consist of a soluble F(1) head domain - the catalytic core - and a membrane F(1) domain - the membrane proton channel. These two domains are linked by a central stalk rotating inside the F(1) region and a stationary peripheral stalk. During catalysis, ATP synthesis in the catalytic domain of F(1) is coupled via a rotary mechanism of the central stalk subunits to proton translocation. In vivo, can only synthesize ATP although its ATP hydrolase activity can be activated artificially in vitro. Part of the complex F(0) domain.</text>
</comment>
<keyword evidence="6 14" id="KW-0375">Hydrogen ion transport</keyword>
<comment type="subcellular location">
    <subcellularLocation>
        <location evidence="1 14">Mitochondrion membrane</location>
        <topology evidence="1 14">Single-pass membrane protein</topology>
    </subcellularLocation>
</comment>
<evidence type="ECO:0000256" key="11">
    <source>
        <dbReference type="ARBA" id="ARBA00023310"/>
    </source>
</evidence>
<dbReference type="GO" id="GO:0045259">
    <property type="term" value="C:proton-transporting ATP synthase complex"/>
    <property type="evidence" value="ECO:0007669"/>
    <property type="project" value="UniProtKB-KW"/>
</dbReference>
<comment type="similarity">
    <text evidence="2 14">Belongs to the ATPase protein 8 family.</text>
</comment>
<dbReference type="PANTHER" id="PTHR39937:SF1">
    <property type="entry name" value="ATP SYNTHASE PROTEIN 8"/>
    <property type="match status" value="1"/>
</dbReference>
<dbReference type="EMBL" id="MN830944">
    <property type="protein sequence ID" value="QIG87153.1"/>
    <property type="molecule type" value="Genomic_DNA"/>
</dbReference>
<dbReference type="InterPro" id="IPR001421">
    <property type="entry name" value="ATP8_metazoa"/>
</dbReference>
<dbReference type="GO" id="GO:0015078">
    <property type="term" value="F:proton transmembrane transporter activity"/>
    <property type="evidence" value="ECO:0007669"/>
    <property type="project" value="InterPro"/>
</dbReference>
<name>A0A6G6YCJ3_9TELE</name>
<evidence type="ECO:0000256" key="2">
    <source>
        <dbReference type="ARBA" id="ARBA00008892"/>
    </source>
</evidence>
<accession>A0A6G6YCJ3</accession>
<dbReference type="RefSeq" id="YP_009745143.1">
    <property type="nucleotide sequence ID" value="NC_046750.1"/>
</dbReference>
<organism evidence="16">
    <name type="scientific">Callionymus olidus</name>
    <dbReference type="NCBI Taxonomy" id="2683229"/>
    <lineage>
        <taxon>Eukaryota</taxon>
        <taxon>Metazoa</taxon>
        <taxon>Chordata</taxon>
        <taxon>Craniata</taxon>
        <taxon>Vertebrata</taxon>
        <taxon>Euteleostomi</taxon>
        <taxon>Actinopterygii</taxon>
        <taxon>Neopterygii</taxon>
        <taxon>Teleostei</taxon>
        <taxon>Neoteleostei</taxon>
        <taxon>Acanthomorphata</taxon>
        <taxon>Syngnathiaria</taxon>
        <taxon>Syngnathiformes</taxon>
        <taxon>Callionymoidei</taxon>
        <taxon>Callionymidae</taxon>
        <taxon>Callionymus</taxon>
        <taxon>Callionymus incertae sedis</taxon>
    </lineage>
</organism>
<keyword evidence="9 14" id="KW-0496">Mitochondrion</keyword>
<dbReference type="GeneID" id="54100749"/>
<geneLocation type="mitochondrion" evidence="16"/>
<feature type="chain" id="PRO_5026328148" description="ATP synthase complex subunit 8" evidence="15">
    <location>
        <begin position="31"/>
        <end position="54"/>
    </location>
</feature>
<dbReference type="Pfam" id="PF00895">
    <property type="entry name" value="ATP-synt_8"/>
    <property type="match status" value="1"/>
</dbReference>
<comment type="subunit">
    <text evidence="13">Component of the ATP synthase complex composed at least of ATP5F1A/subunit alpha, ATP5F1B/subunit beta, ATP5MC1/subunit c (homooctomer), MT-ATP6/subunit a, MT-ATP8/subunit 8, ATP5ME/subunit e, ATP5MF/subunit f, ATP5MG/subunit g, ATP5MK/subunit k, ATP5MJ/subunit j, ATP5F1C/subunit gamma, ATP5F1D/subunit delta, ATP5F1E/subunit epsilon, ATP5PF/subunit F6, ATP5PB/subunit b, ATP5PD/subunit d, ATP5PO/subunit OSCP. ATP synthase complex consists of a soluble F(1) head domain (subunits alpha(3) and beta(3)) - the catalytic core - and a membrane F(0) domain - the membrane proton channel (subunits c, a, 8, e, f, g, k and j). These two domains are linked by a central stalk (subunits gamma, delta, and epsilon) rotating inside the F1 region and a stationary peripheral stalk (subunits F6, b, d, and OSCP).</text>
</comment>
<evidence type="ECO:0000256" key="10">
    <source>
        <dbReference type="ARBA" id="ARBA00023136"/>
    </source>
</evidence>
<keyword evidence="15" id="KW-0732">Signal</keyword>
<evidence type="ECO:0000256" key="6">
    <source>
        <dbReference type="ARBA" id="ARBA00022781"/>
    </source>
</evidence>
<proteinExistence type="inferred from homology"/>
<evidence type="ECO:0000256" key="4">
    <source>
        <dbReference type="ARBA" id="ARBA00022547"/>
    </source>
</evidence>
<keyword evidence="4 14" id="KW-0138">CF(0)</keyword>
<evidence type="ECO:0000256" key="15">
    <source>
        <dbReference type="SAM" id="SignalP"/>
    </source>
</evidence>
<evidence type="ECO:0000256" key="14">
    <source>
        <dbReference type="RuleBase" id="RU003661"/>
    </source>
</evidence>
<dbReference type="GO" id="GO:0015986">
    <property type="term" value="P:proton motive force-driven ATP synthesis"/>
    <property type="evidence" value="ECO:0007669"/>
    <property type="project" value="InterPro"/>
</dbReference>
<dbReference type="PANTHER" id="PTHR39937">
    <property type="entry name" value="ATP SYNTHASE PROTEIN 8"/>
    <property type="match status" value="1"/>
</dbReference>
<reference evidence="16" key="1">
    <citation type="submission" date="2019-12" db="EMBL/GenBank/DDBJ databases">
        <title>The complete mitochondrial genome of Callionymus olidus.</title>
        <authorList>
            <person name="Liu Y.-S."/>
        </authorList>
    </citation>
    <scope>NUCLEOTIDE SEQUENCE</scope>
</reference>
<evidence type="ECO:0000256" key="3">
    <source>
        <dbReference type="ARBA" id="ARBA00022448"/>
    </source>
</evidence>
<keyword evidence="5 14" id="KW-0812">Transmembrane</keyword>
<evidence type="ECO:0000256" key="13">
    <source>
        <dbReference type="ARBA" id="ARBA00064647"/>
    </source>
</evidence>
<evidence type="ECO:0000256" key="5">
    <source>
        <dbReference type="ARBA" id="ARBA00022692"/>
    </source>
</evidence>
<dbReference type="InterPro" id="IPR050635">
    <property type="entry name" value="ATPase_protein_8"/>
</dbReference>
<dbReference type="AlphaFoldDB" id="A0A6G6YCJ3"/>
<keyword evidence="3 14" id="KW-0813">Transport</keyword>
<evidence type="ECO:0000256" key="7">
    <source>
        <dbReference type="ARBA" id="ARBA00022989"/>
    </source>
</evidence>
<evidence type="ECO:0000313" key="16">
    <source>
        <dbReference type="EMBL" id="QIG87153.1"/>
    </source>
</evidence>
<sequence length="54" mass="6472">MPQLNPAPWFMILIFSWLVFLAFLPTKVMSHTFPNKLVPEDKKTVTKTPWNWPW</sequence>
<keyword evidence="10" id="KW-0472">Membrane</keyword>
<evidence type="ECO:0000256" key="1">
    <source>
        <dbReference type="ARBA" id="ARBA00004304"/>
    </source>
</evidence>
<evidence type="ECO:0000256" key="8">
    <source>
        <dbReference type="ARBA" id="ARBA00023065"/>
    </source>
</evidence>
<dbReference type="CTD" id="4509"/>
<protein>
    <recommendedName>
        <fullName evidence="14">ATP synthase complex subunit 8</fullName>
    </recommendedName>
</protein>